<evidence type="ECO:0008006" key="3">
    <source>
        <dbReference type="Google" id="ProtNLM"/>
    </source>
</evidence>
<sequence>MIAIIVAASAAAISPASDSEQAILPPGVAEVIDVALASGDAATKEAVLRTVRQAHPQAAEAIDRRVAAWAASHGQAPALAVAPPPVSGASPPPHAESANLHETTPLKWSGEGEAGAFANSGNTPGIGIVGGFKLLVEGSNWRIGTTARADYQETANVVTREQYRLTAEPNYKFGPRGYLYGLGQYEKDRFQGFDVRYSLSGGLGYSVLASDNAKFNVKAGPAWRVTRSVTGERESILAGLASVDMKFSITPRLQYSQDASAYVDGFGSTLYTLAALDSQLIGKLKARLSYMVQHETAPEAGRQPTDTTSRLTLVYGF</sequence>
<gene>
    <name evidence="1" type="ordered locus">Saro_1733</name>
</gene>
<dbReference type="eggNOG" id="COG3137">
    <property type="taxonomic scope" value="Bacteria"/>
</dbReference>
<proteinExistence type="predicted"/>
<reference evidence="2" key="1">
    <citation type="submission" date="2006-01" db="EMBL/GenBank/DDBJ databases">
        <title>Complete sequence of Novosphingobium aromaticivorans DSM 12444.</title>
        <authorList>
            <consortium name="US DOE Joint Genome Institute"/>
            <person name="Copeland A."/>
            <person name="Lucas S."/>
            <person name="Lapidus A."/>
            <person name="Barry K."/>
            <person name="Detter J.C."/>
            <person name="Glavina T."/>
            <person name="Hammon N."/>
            <person name="Israni S."/>
            <person name="Pitluck S."/>
            <person name="Chain P."/>
            <person name="Malfatti S."/>
            <person name="Shin M."/>
            <person name="Vergez L."/>
            <person name="Schmutz J."/>
            <person name="Larimer F."/>
            <person name="Land M."/>
            <person name="Kyrpides N."/>
            <person name="Ivanova N."/>
            <person name="Fredrickson J."/>
            <person name="Balkwill D."/>
            <person name="Romine M.F."/>
            <person name="Richardson P."/>
        </authorList>
    </citation>
    <scope>NUCLEOTIDE SEQUENCE [LARGE SCALE GENOMIC DNA]</scope>
    <source>
        <strain evidence="2">ATCC 700278 / DSM 12444 / CCUG 56034 / CIP 105152 / NBRC 16084 / F199</strain>
    </source>
</reference>
<dbReference type="STRING" id="279238.Saro_1733"/>
<organism evidence="1 2">
    <name type="scientific">Novosphingobium aromaticivorans (strain ATCC 700278 / DSM 12444 / CCUG 56034 / CIP 105152 / NBRC 16084 / F199)</name>
    <dbReference type="NCBI Taxonomy" id="279238"/>
    <lineage>
        <taxon>Bacteria</taxon>
        <taxon>Pseudomonadati</taxon>
        <taxon>Pseudomonadota</taxon>
        <taxon>Alphaproteobacteria</taxon>
        <taxon>Sphingomonadales</taxon>
        <taxon>Sphingomonadaceae</taxon>
        <taxon>Novosphingobium</taxon>
    </lineage>
</organism>
<dbReference type="RefSeq" id="WP_011445383.1">
    <property type="nucleotide sequence ID" value="NC_007794.1"/>
</dbReference>
<dbReference type="HOGENOM" id="CLU_058997_1_0_5"/>
<name>Q2G7K0_NOVAD</name>
<dbReference type="InterPro" id="IPR007433">
    <property type="entry name" value="DUF481"/>
</dbReference>
<dbReference type="Pfam" id="PF04338">
    <property type="entry name" value="DUF481"/>
    <property type="match status" value="1"/>
</dbReference>
<dbReference type="AlphaFoldDB" id="Q2G7K0"/>
<keyword evidence="2" id="KW-1185">Reference proteome</keyword>
<dbReference type="KEGG" id="nar:Saro_1733"/>
<protein>
    <recommendedName>
        <fullName evidence="3">Salt-induced outer membrane protein</fullName>
    </recommendedName>
</protein>
<dbReference type="EMBL" id="CP000248">
    <property type="protein sequence ID" value="ABD26173.1"/>
    <property type="molecule type" value="Genomic_DNA"/>
</dbReference>
<evidence type="ECO:0000313" key="1">
    <source>
        <dbReference type="EMBL" id="ABD26173.1"/>
    </source>
</evidence>
<evidence type="ECO:0000313" key="2">
    <source>
        <dbReference type="Proteomes" id="UP000009134"/>
    </source>
</evidence>
<accession>Q2G7K0</accession>
<dbReference type="Proteomes" id="UP000009134">
    <property type="component" value="Chromosome"/>
</dbReference>